<gene>
    <name evidence="2" type="ORF">Clacol_006569</name>
</gene>
<reference evidence="2" key="1">
    <citation type="submission" date="2021-10" db="EMBL/GenBank/DDBJ databases">
        <title>De novo Genome Assembly of Clathrus columnatus (Basidiomycota, Fungi) Using Illumina and Nanopore Sequence Data.</title>
        <authorList>
            <person name="Ogiso-Tanaka E."/>
            <person name="Itagaki H."/>
            <person name="Hosoya T."/>
            <person name="Hosaka K."/>
        </authorList>
    </citation>
    <scope>NUCLEOTIDE SEQUENCE</scope>
    <source>
        <strain evidence="2">MO-923</strain>
    </source>
</reference>
<evidence type="ECO:0000256" key="1">
    <source>
        <dbReference type="SAM" id="MobiDB-lite"/>
    </source>
</evidence>
<feature type="compositionally biased region" description="Polar residues" evidence="1">
    <location>
        <begin position="529"/>
        <end position="540"/>
    </location>
</feature>
<dbReference type="EMBL" id="BPWL01000007">
    <property type="protein sequence ID" value="GJJ12328.1"/>
    <property type="molecule type" value="Genomic_DNA"/>
</dbReference>
<evidence type="ECO:0000313" key="2">
    <source>
        <dbReference type="EMBL" id="GJJ12328.1"/>
    </source>
</evidence>
<feature type="compositionally biased region" description="Low complexity" evidence="1">
    <location>
        <begin position="104"/>
        <end position="118"/>
    </location>
</feature>
<feature type="region of interest" description="Disordered" evidence="1">
    <location>
        <begin position="284"/>
        <end position="314"/>
    </location>
</feature>
<feature type="compositionally biased region" description="Polar residues" evidence="1">
    <location>
        <begin position="231"/>
        <end position="255"/>
    </location>
</feature>
<comment type="caution">
    <text evidence="2">The sequence shown here is derived from an EMBL/GenBank/DDBJ whole genome shotgun (WGS) entry which is preliminary data.</text>
</comment>
<organism evidence="2 3">
    <name type="scientific">Clathrus columnatus</name>
    <dbReference type="NCBI Taxonomy" id="1419009"/>
    <lineage>
        <taxon>Eukaryota</taxon>
        <taxon>Fungi</taxon>
        <taxon>Dikarya</taxon>
        <taxon>Basidiomycota</taxon>
        <taxon>Agaricomycotina</taxon>
        <taxon>Agaricomycetes</taxon>
        <taxon>Phallomycetidae</taxon>
        <taxon>Phallales</taxon>
        <taxon>Clathraceae</taxon>
        <taxon>Clathrus</taxon>
    </lineage>
</organism>
<evidence type="ECO:0000313" key="3">
    <source>
        <dbReference type="Proteomes" id="UP001050691"/>
    </source>
</evidence>
<name>A0AAV5AI11_9AGAM</name>
<feature type="region of interest" description="Disordered" evidence="1">
    <location>
        <begin position="523"/>
        <end position="584"/>
    </location>
</feature>
<feature type="region of interest" description="Disordered" evidence="1">
    <location>
        <begin position="227"/>
        <end position="263"/>
    </location>
</feature>
<dbReference type="InterPro" id="IPR036770">
    <property type="entry name" value="Ankyrin_rpt-contain_sf"/>
</dbReference>
<dbReference type="AlphaFoldDB" id="A0AAV5AI11"/>
<feature type="compositionally biased region" description="Low complexity" evidence="1">
    <location>
        <begin position="337"/>
        <end position="347"/>
    </location>
</feature>
<feature type="region of interest" description="Disordered" evidence="1">
    <location>
        <begin position="104"/>
        <end position="131"/>
    </location>
</feature>
<feature type="region of interest" description="Disordered" evidence="1">
    <location>
        <begin position="329"/>
        <end position="357"/>
    </location>
</feature>
<keyword evidence="3" id="KW-1185">Reference proteome</keyword>
<proteinExistence type="predicted"/>
<accession>A0AAV5AI11</accession>
<feature type="region of interest" description="Disordered" evidence="1">
    <location>
        <begin position="38"/>
        <end position="80"/>
    </location>
</feature>
<dbReference type="Proteomes" id="UP001050691">
    <property type="component" value="Unassembled WGS sequence"/>
</dbReference>
<protein>
    <submittedName>
        <fullName evidence="2">Uncharacterized protein</fullName>
    </submittedName>
</protein>
<feature type="compositionally biased region" description="Low complexity" evidence="1">
    <location>
        <begin position="39"/>
        <end position="49"/>
    </location>
</feature>
<dbReference type="Gene3D" id="1.25.40.20">
    <property type="entry name" value="Ankyrin repeat-containing domain"/>
    <property type="match status" value="1"/>
</dbReference>
<sequence length="775" mass="85396">MERSWMTPCEQPIYEIFIENKLICNFLHDISIEPSPLYSESFGESSSGERGLGGPEKKPILQSRFSTVDFDSSSSEDEDITLDEPYFDDEENYIMATALPGVVRTRSNSTTSSPSTRSFPDEDSVVKRDSHIRDSTATIKVQTPDTFQYRSEDVDNVLQTTTHKNGTHKKSHVPHLLLSIPHQFGSVRASHKSVLQDLQETLRRQFGSPTSSISTDDHNEAVDEHLDDTTARSPQNENYRQSSDYVQARPRSSTIKPYLDYKPSVPLETNESLFIRLHEDINGTIHHENKPPRTMANSNSSQESDLDTPNGAHKSLSFEESVSYGTIELPMDSEGSANNTQNNANTTEVKPKTPQTPSWLKPLKLAAIFKDEKITESTPQGNAARFNNSPQTIVLSDAEDSLNSITPLSHASTLEIDMTLFPPAAHSDYEDDGVSSAGSVTLSVLMGASPTVKYENSSLNPASPSFESVDLNRVRKVSPGPGEFHSTLDRRARRIKESLSILSQNGNILDFDDGKELESLEAIGRSRHSPLSNESTTTAVVGSPRMGLSPDQFPKKELQEEDSSSTRSPNNAGMRDTRSPDPSYRPQLLFAIASDKPEIVEDLLASGISSVDEMADSGTDLLEFTVSNENLKNKTQIVKTLLKYGADPAVLSAQEPQAPIDLHSKQGTGSSGAMVKKHMNAAMEYFLTRQSLDLDSKPTLQALEQSSFAPLAKARFDIIGQDRVLDEFYRVVGVHSQRKSRNALVILLCGASGHGKSFLAQKGPHVNYLIHIIID</sequence>